<reference evidence="2 3" key="2">
    <citation type="submission" date="2013-04" db="EMBL/GenBank/DDBJ databases">
        <authorList>
            <person name="Fiebig A."/>
            <person name="Pradella S."/>
            <person name="Wagner-Doebler I."/>
        </authorList>
    </citation>
    <scope>NUCLEOTIDE SEQUENCE [LARGE SCALE GENOMIC DNA]</scope>
    <source>
        <strain evidence="3">DSM 17067 / NCIMB 14079 / DFL-11</strain>
    </source>
</reference>
<dbReference type="AlphaFoldDB" id="A0A5E8UXV5"/>
<feature type="domain" description="DUF5648" evidence="1">
    <location>
        <begin position="2"/>
        <end position="58"/>
    </location>
</feature>
<dbReference type="Proteomes" id="UP000004703">
    <property type="component" value="Chromosome"/>
</dbReference>
<reference evidence="2 3" key="1">
    <citation type="submission" date="2008-01" db="EMBL/GenBank/DDBJ databases">
        <authorList>
            <person name="Wagner-Dobler I."/>
            <person name="Ferriera S."/>
            <person name="Johnson J."/>
            <person name="Kravitz S."/>
            <person name="Beeson K."/>
            <person name="Sutton G."/>
            <person name="Rogers Y.-H."/>
            <person name="Friedman R."/>
            <person name="Frazier M."/>
            <person name="Venter J.C."/>
        </authorList>
    </citation>
    <scope>NUCLEOTIDE SEQUENCE [LARGE SCALE GENOMIC DNA]</scope>
    <source>
        <strain evidence="3">DSM 17067 / NCIMB 14079 / DFL-11</strain>
    </source>
</reference>
<evidence type="ECO:0000313" key="3">
    <source>
        <dbReference type="Proteomes" id="UP000004703"/>
    </source>
</evidence>
<dbReference type="EMBL" id="ACCU02000002">
    <property type="protein sequence ID" value="RMX61901.1"/>
    <property type="molecule type" value="Genomic_DNA"/>
</dbReference>
<evidence type="ECO:0000259" key="1">
    <source>
        <dbReference type="Pfam" id="PF18885"/>
    </source>
</evidence>
<protein>
    <recommendedName>
        <fullName evidence="1">DUF5648 domain-containing protein</fullName>
    </recommendedName>
</protein>
<evidence type="ECO:0000313" key="2">
    <source>
        <dbReference type="EMBL" id="RMX61901.1"/>
    </source>
</evidence>
<dbReference type="Pfam" id="PF18885">
    <property type="entry name" value="DUF5648"/>
    <property type="match status" value="1"/>
</dbReference>
<accession>A0A5E8UXV5</accession>
<name>A0A5E8UXV5_ROSAD</name>
<dbReference type="RefSeq" id="WP_167578946.1">
    <property type="nucleotide sequence ID" value="NZ_CM011002.1"/>
</dbReference>
<organism evidence="2 3">
    <name type="scientific">Roseibium alexandrii (strain DSM 17067 / NCIMB 14079 / DFL-11)</name>
    <name type="common">Labrenzia alexandrii</name>
    <dbReference type="NCBI Taxonomy" id="244592"/>
    <lineage>
        <taxon>Bacteria</taxon>
        <taxon>Pseudomonadati</taxon>
        <taxon>Pseudomonadota</taxon>
        <taxon>Alphaproteobacteria</taxon>
        <taxon>Hyphomicrobiales</taxon>
        <taxon>Stappiaceae</taxon>
        <taxon>Roseibium</taxon>
    </lineage>
</organism>
<sequence>MEGISYFASPDDSDGGQALYRFYNTSNGTHFYTVSEAERDAIIQTLGHYSYEGVAYFVEFA</sequence>
<gene>
    <name evidence="2" type="ORF">SADFL11_00007250</name>
</gene>
<comment type="caution">
    <text evidence="2">The sequence shown here is derived from an EMBL/GenBank/DDBJ whole genome shotgun (WGS) entry which is preliminary data.</text>
</comment>
<dbReference type="InterPro" id="IPR043708">
    <property type="entry name" value="DUF5648"/>
</dbReference>
<proteinExistence type="predicted"/>